<dbReference type="PROSITE" id="PS51318">
    <property type="entry name" value="TAT"/>
    <property type="match status" value="1"/>
</dbReference>
<name>A0ABW6E0B4_9ACTN</name>
<dbReference type="EMBL" id="JBHXPM010000028">
    <property type="protein sequence ID" value="MFD3959521.1"/>
    <property type="molecule type" value="Genomic_DNA"/>
</dbReference>
<sequence>MGLTRRGLLMPLSAAAAMAATMTVLVAAAVPEAAASPETRREAPADRAASAAPAAEAVPVVDVVPAAPAALAAGPVAAAPATGAVPAVPAVPAPSADLAHHGYVSVWGDHVAIRIRSENLGPSDVAASTVRLRFSEPLAVRQELPHGCLRSGRATVLCETGGLRSRGGARQTALDLRLAGSHDEVVVRLDTVWNGGARDADRTNDAHEVLAPATGDAYAF</sequence>
<gene>
    <name evidence="2" type="ORF">ACFWR3_26040</name>
</gene>
<keyword evidence="3" id="KW-1185">Reference proteome</keyword>
<proteinExistence type="predicted"/>
<accession>A0ABW6E0B4</accession>
<evidence type="ECO:0000313" key="3">
    <source>
        <dbReference type="Proteomes" id="UP001598300"/>
    </source>
</evidence>
<dbReference type="InterPro" id="IPR006311">
    <property type="entry name" value="TAT_signal"/>
</dbReference>
<comment type="caution">
    <text evidence="2">The sequence shown here is derived from an EMBL/GenBank/DDBJ whole genome shotgun (WGS) entry which is preliminary data.</text>
</comment>
<evidence type="ECO:0000256" key="1">
    <source>
        <dbReference type="SAM" id="SignalP"/>
    </source>
</evidence>
<keyword evidence="1" id="KW-0732">Signal</keyword>
<reference evidence="2 3" key="1">
    <citation type="submission" date="2024-09" db="EMBL/GenBank/DDBJ databases">
        <title>The Natural Products Discovery Center: Release of the First 8490 Sequenced Strains for Exploring Actinobacteria Biosynthetic Diversity.</title>
        <authorList>
            <person name="Kalkreuter E."/>
            <person name="Kautsar S.A."/>
            <person name="Yang D."/>
            <person name="Bader C.D."/>
            <person name="Teijaro C.N."/>
            <person name="Fluegel L."/>
            <person name="Davis C.M."/>
            <person name="Simpson J.R."/>
            <person name="Lauterbach L."/>
            <person name="Steele A.D."/>
            <person name="Gui C."/>
            <person name="Meng S."/>
            <person name="Li G."/>
            <person name="Viehrig K."/>
            <person name="Ye F."/>
            <person name="Su P."/>
            <person name="Kiefer A.F."/>
            <person name="Nichols A."/>
            <person name="Cepeda A.J."/>
            <person name="Yan W."/>
            <person name="Fan B."/>
            <person name="Jiang Y."/>
            <person name="Adhikari A."/>
            <person name="Zheng C.-J."/>
            <person name="Schuster L."/>
            <person name="Cowan T.M."/>
            <person name="Smanski M.J."/>
            <person name="Chevrette M.G."/>
            <person name="De Carvalho L.P.S."/>
            <person name="Shen B."/>
        </authorList>
    </citation>
    <scope>NUCLEOTIDE SEQUENCE [LARGE SCALE GENOMIC DNA]</scope>
    <source>
        <strain evidence="2 3">NPDC058584</strain>
    </source>
</reference>
<feature type="signal peptide" evidence="1">
    <location>
        <begin position="1"/>
        <end position="19"/>
    </location>
</feature>
<dbReference type="Proteomes" id="UP001598300">
    <property type="component" value="Unassembled WGS sequence"/>
</dbReference>
<evidence type="ECO:0000313" key="2">
    <source>
        <dbReference type="EMBL" id="MFD3959521.1"/>
    </source>
</evidence>
<dbReference type="RefSeq" id="WP_339152875.1">
    <property type="nucleotide sequence ID" value="NZ_JBHVRE010000028.1"/>
</dbReference>
<organism evidence="2 3">
    <name type="scientific">Streptomyces bacillaris</name>
    <dbReference type="NCBI Taxonomy" id="68179"/>
    <lineage>
        <taxon>Bacteria</taxon>
        <taxon>Bacillati</taxon>
        <taxon>Actinomycetota</taxon>
        <taxon>Actinomycetes</taxon>
        <taxon>Kitasatosporales</taxon>
        <taxon>Streptomycetaceae</taxon>
        <taxon>Streptomyces</taxon>
    </lineage>
</organism>
<protein>
    <submittedName>
        <fullName evidence="2">Uncharacterized protein</fullName>
    </submittedName>
</protein>
<feature type="chain" id="PRO_5045812498" evidence="1">
    <location>
        <begin position="20"/>
        <end position="220"/>
    </location>
</feature>